<dbReference type="AlphaFoldDB" id="A0A413IAY0"/>
<dbReference type="Proteomes" id="UP001199750">
    <property type="component" value="Unassembled WGS sequence"/>
</dbReference>
<evidence type="ECO:0000313" key="1">
    <source>
        <dbReference type="EMBL" id="MCG4960837.1"/>
    </source>
</evidence>
<dbReference type="PROSITE" id="PS51257">
    <property type="entry name" value="PROKAR_LIPOPROTEIN"/>
    <property type="match status" value="1"/>
</dbReference>
<dbReference type="EMBL" id="JAKNDN010000026">
    <property type="protein sequence ID" value="MCG4960837.1"/>
    <property type="molecule type" value="Genomic_DNA"/>
</dbReference>
<reference evidence="2 3" key="1">
    <citation type="submission" date="2018-08" db="EMBL/GenBank/DDBJ databases">
        <title>A genome reference for cultivated species of the human gut microbiota.</title>
        <authorList>
            <person name="Zou Y."/>
            <person name="Xue W."/>
            <person name="Luo G."/>
        </authorList>
    </citation>
    <scope>NUCLEOTIDE SEQUENCE [LARGE SCALE GENOMIC DNA]</scope>
    <source>
        <strain evidence="2 3">OF03-11</strain>
    </source>
</reference>
<dbReference type="EMBL" id="QSCO01000015">
    <property type="protein sequence ID" value="RGY05862.1"/>
    <property type="molecule type" value="Genomic_DNA"/>
</dbReference>
<dbReference type="RefSeq" id="WP_013613524.1">
    <property type="nucleotide sequence ID" value="NZ_JADMYR010000020.1"/>
</dbReference>
<gene>
    <name evidence="2" type="ORF">DXA53_11225</name>
    <name evidence="1" type="ORF">L0P03_13405</name>
</gene>
<name>A0A413IAY0_9BACT</name>
<reference evidence="1" key="2">
    <citation type="submission" date="2022-01" db="EMBL/GenBank/DDBJ databases">
        <title>Collection of gut derived symbiotic bacterial strains cultured from healthy donors.</title>
        <authorList>
            <person name="Lin H."/>
            <person name="Kohout C."/>
            <person name="Waligurski E."/>
            <person name="Pamer E.G."/>
        </authorList>
    </citation>
    <scope>NUCLEOTIDE SEQUENCE</scope>
    <source>
        <strain evidence="1">DFI.1.149</strain>
    </source>
</reference>
<sequence length="344" mass="38735">MKIKKLIYGLLGAGGVLVACDKIEEGYMSSNIYYVTDPFTVEQGLTTYSEALELDNSTGPVNVELLDIRNVETGKTEEAWYSESEITFWKEKINSETDTTWEQVAAKYSMQPYPTFQVNPVGGRLEFSEGTLNVPVGEYEIDIKVSNVKETRVIRNACTIILTESSSFIKEGTYDLWNSSNSGTRPNPVVTYKELKGDDLEAFKSKLAAAGGEYNEDYGYMILKVLDHYGEAFDWTPNTGANSGGEIRQRQSDLGSYEKRSPWQKMYYTSDAMIAPFPMAPFPLINAPTSTDDLSYYRIIPSATTKGVDIWLRFSWFIQRKGVFEITYQLKGADDTGVVQRVKK</sequence>
<protein>
    <recommendedName>
        <fullName evidence="4">DUF5007 domain-containing protein</fullName>
    </recommendedName>
</protein>
<proteinExistence type="predicted"/>
<organism evidence="2 3">
    <name type="scientific">Odoribacter splanchnicus</name>
    <dbReference type="NCBI Taxonomy" id="28118"/>
    <lineage>
        <taxon>Bacteria</taxon>
        <taxon>Pseudomonadati</taxon>
        <taxon>Bacteroidota</taxon>
        <taxon>Bacteroidia</taxon>
        <taxon>Bacteroidales</taxon>
        <taxon>Odoribacteraceae</taxon>
        <taxon>Odoribacter</taxon>
    </lineage>
</organism>
<evidence type="ECO:0000313" key="3">
    <source>
        <dbReference type="Proteomes" id="UP000284434"/>
    </source>
</evidence>
<evidence type="ECO:0008006" key="4">
    <source>
        <dbReference type="Google" id="ProtNLM"/>
    </source>
</evidence>
<dbReference type="Proteomes" id="UP000284434">
    <property type="component" value="Unassembled WGS sequence"/>
</dbReference>
<accession>A0A413IAY0</accession>
<dbReference type="GeneID" id="61276606"/>
<comment type="caution">
    <text evidence="2">The sequence shown here is derived from an EMBL/GenBank/DDBJ whole genome shotgun (WGS) entry which is preliminary data.</text>
</comment>
<evidence type="ECO:0000313" key="2">
    <source>
        <dbReference type="EMBL" id="RGY05862.1"/>
    </source>
</evidence>